<dbReference type="InterPro" id="IPR011527">
    <property type="entry name" value="ABC1_TM_dom"/>
</dbReference>
<dbReference type="Gene3D" id="3.40.50.300">
    <property type="entry name" value="P-loop containing nucleotide triphosphate hydrolases"/>
    <property type="match status" value="1"/>
</dbReference>
<dbReference type="EMBL" id="AP025564">
    <property type="protein sequence ID" value="BDE97146.1"/>
    <property type="molecule type" value="Genomic_DNA"/>
</dbReference>
<evidence type="ECO:0000259" key="11">
    <source>
        <dbReference type="PROSITE" id="PS50929"/>
    </source>
</evidence>
<feature type="compositionally biased region" description="Basic and acidic residues" evidence="7">
    <location>
        <begin position="572"/>
        <end position="582"/>
    </location>
</feature>
<evidence type="ECO:0000256" key="7">
    <source>
        <dbReference type="SAM" id="MobiDB-lite"/>
    </source>
</evidence>
<feature type="domain" description="ABC transporter" evidence="10">
    <location>
        <begin position="325"/>
        <end position="559"/>
    </location>
</feature>
<gene>
    <name evidence="12" type="ORF">CE91St30_24790</name>
</gene>
<evidence type="ECO:0000313" key="13">
    <source>
        <dbReference type="Proteomes" id="UP001320544"/>
    </source>
</evidence>
<dbReference type="InterPro" id="IPR039421">
    <property type="entry name" value="Type_1_exporter"/>
</dbReference>
<evidence type="ECO:0000256" key="5">
    <source>
        <dbReference type="ARBA" id="ARBA00022989"/>
    </source>
</evidence>
<keyword evidence="13" id="KW-1185">Reference proteome</keyword>
<dbReference type="PROSITE" id="PS50893">
    <property type="entry name" value="ABC_TRANSPORTER_2"/>
    <property type="match status" value="1"/>
</dbReference>
<dbReference type="PANTHER" id="PTHR43394:SF1">
    <property type="entry name" value="ATP-BINDING CASSETTE SUB-FAMILY B MEMBER 10, MITOCHONDRIAL"/>
    <property type="match status" value="1"/>
</dbReference>
<feature type="domain" description="ABC transmembrane type-1" evidence="11">
    <location>
        <begin position="13"/>
        <end position="294"/>
    </location>
</feature>
<keyword evidence="5 8" id="KW-1133">Transmembrane helix</keyword>
<dbReference type="InterPro" id="IPR036640">
    <property type="entry name" value="ABC1_TM_sf"/>
</dbReference>
<feature type="region of interest" description="Disordered" evidence="7">
    <location>
        <begin position="560"/>
        <end position="582"/>
    </location>
</feature>
<comment type="subcellular location">
    <subcellularLocation>
        <location evidence="1">Cell membrane</location>
        <topology evidence="1">Multi-pass membrane protein</topology>
    </subcellularLocation>
</comment>
<evidence type="ECO:0000256" key="8">
    <source>
        <dbReference type="SAM" id="Phobius"/>
    </source>
</evidence>
<evidence type="ECO:0000259" key="10">
    <source>
        <dbReference type="PROSITE" id="PS50893"/>
    </source>
</evidence>
<dbReference type="InterPro" id="IPR017871">
    <property type="entry name" value="ABC_transporter-like_CS"/>
</dbReference>
<keyword evidence="4" id="KW-0067">ATP-binding</keyword>
<dbReference type="SUPFAM" id="SSF52540">
    <property type="entry name" value="P-loop containing nucleoside triphosphate hydrolases"/>
    <property type="match status" value="1"/>
</dbReference>
<proteinExistence type="predicted"/>
<evidence type="ECO:0000256" key="9">
    <source>
        <dbReference type="SAM" id="SignalP"/>
    </source>
</evidence>
<dbReference type="PROSITE" id="PS00211">
    <property type="entry name" value="ABC_TRANSPORTER_1"/>
    <property type="match status" value="1"/>
</dbReference>
<evidence type="ECO:0000256" key="3">
    <source>
        <dbReference type="ARBA" id="ARBA00022741"/>
    </source>
</evidence>
<protein>
    <submittedName>
        <fullName evidence="12">ABC transporter permease</fullName>
    </submittedName>
</protein>
<name>A0ABM7WLA7_9ACTN</name>
<dbReference type="PANTHER" id="PTHR43394">
    <property type="entry name" value="ATP-DEPENDENT PERMEASE MDL1, MITOCHONDRIAL"/>
    <property type="match status" value="1"/>
</dbReference>
<dbReference type="Pfam" id="PF00664">
    <property type="entry name" value="ABC_membrane"/>
    <property type="match status" value="1"/>
</dbReference>
<feature type="signal peptide" evidence="9">
    <location>
        <begin position="1"/>
        <end position="23"/>
    </location>
</feature>
<dbReference type="Proteomes" id="UP001320544">
    <property type="component" value="Chromosome"/>
</dbReference>
<dbReference type="Gene3D" id="1.20.1560.10">
    <property type="entry name" value="ABC transporter type 1, transmembrane domain"/>
    <property type="match status" value="1"/>
</dbReference>
<dbReference type="InterPro" id="IPR003439">
    <property type="entry name" value="ABC_transporter-like_ATP-bd"/>
</dbReference>
<feature type="transmembrane region" description="Helical" evidence="8">
    <location>
        <begin position="238"/>
        <end position="259"/>
    </location>
</feature>
<feature type="chain" id="PRO_5045156091" evidence="9">
    <location>
        <begin position="24"/>
        <end position="582"/>
    </location>
</feature>
<dbReference type="SUPFAM" id="SSF90123">
    <property type="entry name" value="ABC transporter transmembrane region"/>
    <property type="match status" value="1"/>
</dbReference>
<evidence type="ECO:0000313" key="12">
    <source>
        <dbReference type="EMBL" id="BDE97146.1"/>
    </source>
</evidence>
<dbReference type="CDD" id="cd07346">
    <property type="entry name" value="ABC_6TM_exporters"/>
    <property type="match status" value="1"/>
</dbReference>
<evidence type="ECO:0000256" key="6">
    <source>
        <dbReference type="ARBA" id="ARBA00023136"/>
    </source>
</evidence>
<evidence type="ECO:0000256" key="2">
    <source>
        <dbReference type="ARBA" id="ARBA00022692"/>
    </source>
</evidence>
<reference evidence="12 13" key="1">
    <citation type="submission" date="2022-01" db="EMBL/GenBank/DDBJ databases">
        <title>Novel bile acid biosynthetic pathways are enriched in the microbiome of centenarians.</title>
        <authorList>
            <person name="Sato Y."/>
            <person name="Atarashi K."/>
            <person name="Plichta R.D."/>
            <person name="Arai Y."/>
            <person name="Sasajima S."/>
            <person name="Kearney M.S."/>
            <person name="Suda W."/>
            <person name="Takeshita K."/>
            <person name="Sasaki T."/>
            <person name="Okamoto S."/>
            <person name="Skelly N.A."/>
            <person name="Okamura Y."/>
            <person name="Vlamakis H."/>
            <person name="Li Y."/>
            <person name="Tanoue T."/>
            <person name="Takei H."/>
            <person name="Nittono H."/>
            <person name="Narushima S."/>
            <person name="Irie J."/>
            <person name="Itoh H."/>
            <person name="Moriya K."/>
            <person name="Sugiura Y."/>
            <person name="Suematsu M."/>
            <person name="Moritoki N."/>
            <person name="Shibata S."/>
            <person name="Littman R.D."/>
            <person name="Fischbach A.M."/>
            <person name="Uwamino Y."/>
            <person name="Inoue T."/>
            <person name="Honda A."/>
            <person name="Hattori M."/>
            <person name="Murai T."/>
            <person name="Xavier J.R."/>
            <person name="Hirose N."/>
            <person name="Honda K."/>
        </authorList>
    </citation>
    <scope>NUCLEOTIDE SEQUENCE [LARGE SCALE GENOMIC DNA]</scope>
    <source>
        <strain evidence="12 13">CE91-St30</strain>
    </source>
</reference>
<accession>A0ABM7WLA7</accession>
<dbReference type="SMART" id="SM00382">
    <property type="entry name" value="AAA"/>
    <property type="match status" value="1"/>
</dbReference>
<dbReference type="RefSeq" id="WP_244386296.1">
    <property type="nucleotide sequence ID" value="NZ_AP025564.1"/>
</dbReference>
<dbReference type="Pfam" id="PF00005">
    <property type="entry name" value="ABC_tran"/>
    <property type="match status" value="1"/>
</dbReference>
<keyword evidence="3" id="KW-0547">Nucleotide-binding</keyword>
<feature type="transmembrane region" description="Helical" evidence="8">
    <location>
        <begin position="47"/>
        <end position="72"/>
    </location>
</feature>
<evidence type="ECO:0000256" key="1">
    <source>
        <dbReference type="ARBA" id="ARBA00004651"/>
    </source>
</evidence>
<sequence>MLKLFRNHKALFAVVMVMSTASAALTIAAAVILENILNAVTSGNWELFTTMIGVVAAYIVVLLVVAVCGALVEKKLIVNTIRDLRTDVQSGIISRDTENYRKTNTADYLSALTNDMTIVEENAVMPFLNTIQYAIIFVMAAVTLFVYSPLIGGIMLVSLVLMYLLPASLGKPIGKRQEAYSTGLSLFTMKLKDQFSGYDVIRSYRLTDRAKKDFSSQNDELARKKFAVSKLLSFSEGIAAVVGAASQIGTMLVAGFLVLNGQMTAGALLAILQLAGAFVQPVAVIMQCVPQIQGAMPVLERLKDLSRPAPSAFTGTDEPKFEKDIRFENLTFAYSEDQPVISQLDLTLEKGGKYALVGESGCGKSTLMSLLGGEHSAYSGAIRIDGTELRELAIDQLLGKMSTIHQGVYLFDDTIEYNIGLGRTYREEQWQAALKTSGVAKFLDQTDSGLATRAGEMGSKLSGGQRQRIAVARALIEQKPLLILDEGTSAVDVQTAYDIESALLELDDLTMVTITHNLRPELFSRYDAILFMREGRIQEIGTFDSLVEQQGAFASFQRLENSSQAPEQVEVQQHEIPTESRH</sequence>
<keyword evidence="6 8" id="KW-0472">Membrane</keyword>
<evidence type="ECO:0000256" key="4">
    <source>
        <dbReference type="ARBA" id="ARBA00022840"/>
    </source>
</evidence>
<keyword evidence="2 8" id="KW-0812">Transmembrane</keyword>
<dbReference type="InterPro" id="IPR027417">
    <property type="entry name" value="P-loop_NTPase"/>
</dbReference>
<feature type="transmembrane region" description="Helical" evidence="8">
    <location>
        <begin position="266"/>
        <end position="286"/>
    </location>
</feature>
<keyword evidence="9" id="KW-0732">Signal</keyword>
<organism evidence="12 13">
    <name type="scientific">Raoultibacter timonensis</name>
    <dbReference type="NCBI Taxonomy" id="1907662"/>
    <lineage>
        <taxon>Bacteria</taxon>
        <taxon>Bacillati</taxon>
        <taxon>Actinomycetota</taxon>
        <taxon>Coriobacteriia</taxon>
        <taxon>Eggerthellales</taxon>
        <taxon>Eggerthellaceae</taxon>
        <taxon>Raoultibacter</taxon>
    </lineage>
</organism>
<feature type="transmembrane region" description="Helical" evidence="8">
    <location>
        <begin position="135"/>
        <end position="165"/>
    </location>
</feature>
<dbReference type="CDD" id="cd03228">
    <property type="entry name" value="ABCC_MRP_Like"/>
    <property type="match status" value="1"/>
</dbReference>
<dbReference type="PROSITE" id="PS50929">
    <property type="entry name" value="ABC_TM1F"/>
    <property type="match status" value="1"/>
</dbReference>
<dbReference type="InterPro" id="IPR003593">
    <property type="entry name" value="AAA+_ATPase"/>
</dbReference>